<gene>
    <name evidence="1" type="ORF">AVEN_44851_1</name>
</gene>
<name>A0A4Y2CKN1_ARAVE</name>
<dbReference type="AlphaFoldDB" id="A0A4Y2CKN1"/>
<organism evidence="1 2">
    <name type="scientific">Araneus ventricosus</name>
    <name type="common">Orbweaver spider</name>
    <name type="synonym">Epeira ventricosa</name>
    <dbReference type="NCBI Taxonomy" id="182803"/>
    <lineage>
        <taxon>Eukaryota</taxon>
        <taxon>Metazoa</taxon>
        <taxon>Ecdysozoa</taxon>
        <taxon>Arthropoda</taxon>
        <taxon>Chelicerata</taxon>
        <taxon>Arachnida</taxon>
        <taxon>Araneae</taxon>
        <taxon>Araneomorphae</taxon>
        <taxon>Entelegynae</taxon>
        <taxon>Araneoidea</taxon>
        <taxon>Araneidae</taxon>
        <taxon>Araneus</taxon>
    </lineage>
</organism>
<evidence type="ECO:0000313" key="2">
    <source>
        <dbReference type="Proteomes" id="UP000499080"/>
    </source>
</evidence>
<accession>A0A4Y2CKN1</accession>
<reference evidence="1 2" key="1">
    <citation type="journal article" date="2019" name="Sci. Rep.">
        <title>Orb-weaving spider Araneus ventricosus genome elucidates the spidroin gene catalogue.</title>
        <authorList>
            <person name="Kono N."/>
            <person name="Nakamura H."/>
            <person name="Ohtoshi R."/>
            <person name="Moran D.A.P."/>
            <person name="Shinohara A."/>
            <person name="Yoshida Y."/>
            <person name="Fujiwara M."/>
            <person name="Mori M."/>
            <person name="Tomita M."/>
            <person name="Arakawa K."/>
        </authorList>
    </citation>
    <scope>NUCLEOTIDE SEQUENCE [LARGE SCALE GENOMIC DNA]</scope>
</reference>
<keyword evidence="2" id="KW-1185">Reference proteome</keyword>
<evidence type="ECO:0000313" key="1">
    <source>
        <dbReference type="EMBL" id="GBM04719.1"/>
    </source>
</evidence>
<dbReference type="Proteomes" id="UP000499080">
    <property type="component" value="Unassembled WGS sequence"/>
</dbReference>
<protein>
    <submittedName>
        <fullName evidence="1">Uncharacterized protein</fullName>
    </submittedName>
</protein>
<comment type="caution">
    <text evidence="1">The sequence shown here is derived from an EMBL/GenBank/DDBJ whole genome shotgun (WGS) entry which is preliminary data.</text>
</comment>
<dbReference type="EMBL" id="BGPR01000206">
    <property type="protein sequence ID" value="GBM04719.1"/>
    <property type="molecule type" value="Genomic_DNA"/>
</dbReference>
<sequence length="107" mass="12334">MYYNAVFVDGGEKFSLAPNPSFWWENRQLRTKRGDRPLLYTRRVEAQVIENVLEALPLKCGGFSAVVRLFISPCNEGVGVAESGWLVLRGFCQTRRQRQFRHSVSRL</sequence>
<proteinExistence type="predicted"/>